<dbReference type="RefSeq" id="WP_319965086.1">
    <property type="nucleotide sequence ID" value="NZ_JAXAVW010000005.1"/>
</dbReference>
<dbReference type="InterPro" id="IPR027417">
    <property type="entry name" value="P-loop_NTPase"/>
</dbReference>
<dbReference type="EMBL" id="JAXAVW010000005">
    <property type="protein sequence ID" value="MDX8030082.1"/>
    <property type="molecule type" value="Genomic_DNA"/>
</dbReference>
<reference evidence="2 3" key="2">
    <citation type="submission" date="2023-11" db="EMBL/GenBank/DDBJ databases">
        <authorList>
            <person name="Lara A.C."/>
            <person name="Chronakova A."/>
        </authorList>
    </citation>
    <scope>NUCLEOTIDE SEQUENCE [LARGE SCALE GENOMIC DNA]</scope>
    <source>
        <strain evidence="2 3">BCCO 10_0856</strain>
    </source>
</reference>
<organism evidence="2 3">
    <name type="scientific">Lentzea miocenica</name>
    <dbReference type="NCBI Taxonomy" id="3095431"/>
    <lineage>
        <taxon>Bacteria</taxon>
        <taxon>Bacillati</taxon>
        <taxon>Actinomycetota</taxon>
        <taxon>Actinomycetes</taxon>
        <taxon>Pseudonocardiales</taxon>
        <taxon>Pseudonocardiaceae</taxon>
        <taxon>Lentzea</taxon>
    </lineage>
</organism>
<sequence>MMTPRQYFGVVVSSTYEDLREHRAALMSAIQGQQLHAVAMESDSARPITVIESSLQKVRDAAAYIAIIGRRYGSITACPENPDGLSLTHLEFREAVRLGRPILVFIMGADHLVTEDGIELDPDKRAKLAAFREEAKFAGGEVHQVYKEFNDLASFAMAATQSIAELCRMLDAPAPEPPAVNEDHIPVAPALYARPRYLGSHEFVGREAQLTTLNDWARPAGQHSVLLFEAIGGSGKSILTWEWTTRHAPAVRGDWAGCFWYSFYEAGAVMADFCRHALAYMTGKPLKTFEVKKQLELTELLLHELESRPWLLVLDGLERVLVAYHRLDAAQVLDEEAGGSDEIAHRDPTTAIRPEDDDLVRHLADAAPSRILITSRLVPRVLLNQSSQPIPGVLHERLPGLRPADAEALMRNCRVRGDSAAMRSFLQRHCDCHPLVTGIVAGLVNDYLLARGDFDRWSTDLNHGGSLEIGELDLVQKRNHILRKAVDTLPRVARKLLSTLALLPGAVDYARLDALNRRRSSEKAVSDLERRGLLQYDLQTGQYDLHPVVRAVVADGLGAWDRRRLGNRVIDYFSARRATRYEAVSSLEELRDDMTLVQTLVRRGRLNAAADVYFGGLDEVLRYQFESVPEMSALLRPFFGAEWSSPSPKLSARTASPLANDAASTLSRHGDFEQARKVWEVAYRLAVKGGDHYEAVVILSNIALALHSVNRLAASWRIRRLNLNVAERVADVRAVHCARSDVFEWLASVGRVEEAEEMWRILLTGGDDDDDRFLRRQKCEAALVHASLQFERGLLTDDELAKVEAAGRRTNYRYMIRSVHLLRGWLCAQGGDWPGSAAALSEAVRMAREVGLHASTSETRLALAQTHLDQLSDPAQVADQLAAHRDPDDQALAELWLVIGDADKARDHALAAYRWAWAEGEPYVRALDLERAKRLLAKLDVPVPVLPPYDPANDPELPVEAVVRAFLKSLRR</sequence>
<dbReference type="Proteomes" id="UP001285521">
    <property type="component" value="Unassembled WGS sequence"/>
</dbReference>
<feature type="domain" description="DUF4062" evidence="1">
    <location>
        <begin position="10"/>
        <end position="95"/>
    </location>
</feature>
<keyword evidence="3" id="KW-1185">Reference proteome</keyword>
<dbReference type="Pfam" id="PF13271">
    <property type="entry name" value="DUF4062"/>
    <property type="match status" value="1"/>
</dbReference>
<gene>
    <name evidence="2" type="ORF">SK803_07655</name>
</gene>
<evidence type="ECO:0000259" key="1">
    <source>
        <dbReference type="Pfam" id="PF13271"/>
    </source>
</evidence>
<dbReference type="InterPro" id="IPR025139">
    <property type="entry name" value="DUF4062"/>
</dbReference>
<name>A0ABU4SW15_9PSEU</name>
<accession>A0ABU4SW15</accession>
<protein>
    <submittedName>
        <fullName evidence="2">DUF4062 domain-containing protein</fullName>
    </submittedName>
</protein>
<comment type="caution">
    <text evidence="2">The sequence shown here is derived from an EMBL/GenBank/DDBJ whole genome shotgun (WGS) entry which is preliminary data.</text>
</comment>
<evidence type="ECO:0000313" key="2">
    <source>
        <dbReference type="EMBL" id="MDX8030082.1"/>
    </source>
</evidence>
<dbReference type="SUPFAM" id="SSF52540">
    <property type="entry name" value="P-loop containing nucleoside triphosphate hydrolases"/>
    <property type="match status" value="1"/>
</dbReference>
<reference evidence="2 3" key="1">
    <citation type="submission" date="2023-11" db="EMBL/GenBank/DDBJ databases">
        <title>Lentzea sokolovensis, sp. nov., Lentzea kristufkii, sp. nov., and Lentzea miocenensis, sp. nov., rare actinobacteria from Sokolov Coal Basin, Miocene lacustrine sediment, Czech Republic.</title>
        <authorList>
            <person name="Lara A."/>
            <person name="Kotroba L."/>
            <person name="Nouioui I."/>
            <person name="Neumann-Schaal M."/>
            <person name="Mast Y."/>
            <person name="Chronakova A."/>
        </authorList>
    </citation>
    <scope>NUCLEOTIDE SEQUENCE [LARGE SCALE GENOMIC DNA]</scope>
    <source>
        <strain evidence="2 3">BCCO 10_0856</strain>
    </source>
</reference>
<proteinExistence type="predicted"/>
<dbReference type="InterPro" id="IPR011990">
    <property type="entry name" value="TPR-like_helical_dom_sf"/>
</dbReference>
<evidence type="ECO:0000313" key="3">
    <source>
        <dbReference type="Proteomes" id="UP001285521"/>
    </source>
</evidence>
<dbReference type="SUPFAM" id="SSF48452">
    <property type="entry name" value="TPR-like"/>
    <property type="match status" value="1"/>
</dbReference>
<dbReference type="Gene3D" id="3.40.50.300">
    <property type="entry name" value="P-loop containing nucleotide triphosphate hydrolases"/>
    <property type="match status" value="1"/>
</dbReference>